<dbReference type="InterPro" id="IPR000242">
    <property type="entry name" value="PTP_cat"/>
</dbReference>
<keyword evidence="6" id="KW-0732">Signal</keyword>
<feature type="compositionally biased region" description="Polar residues" evidence="16">
    <location>
        <begin position="116"/>
        <end position="187"/>
    </location>
</feature>
<evidence type="ECO:0000256" key="14">
    <source>
        <dbReference type="ARBA" id="ARBA00073601"/>
    </source>
</evidence>
<name>A0AAN8LJA7_9TELE</name>
<feature type="compositionally biased region" description="Low complexity" evidence="16">
    <location>
        <begin position="12"/>
        <end position="27"/>
    </location>
</feature>
<keyword evidence="12" id="KW-0325">Glycoprotein</keyword>
<dbReference type="InterPro" id="IPR016130">
    <property type="entry name" value="Tyr_Pase_AS"/>
</dbReference>
<keyword evidence="11 17" id="KW-0472">Membrane</keyword>
<evidence type="ECO:0000256" key="5">
    <source>
        <dbReference type="ARBA" id="ARBA00022692"/>
    </source>
</evidence>
<evidence type="ECO:0000256" key="16">
    <source>
        <dbReference type="SAM" id="MobiDB-lite"/>
    </source>
</evidence>
<feature type="domain" description="Tyrosine specific protein phosphatases" evidence="19">
    <location>
        <begin position="903"/>
        <end position="974"/>
    </location>
</feature>
<evidence type="ECO:0000256" key="4">
    <source>
        <dbReference type="ARBA" id="ARBA00022553"/>
    </source>
</evidence>
<evidence type="ECO:0000313" key="21">
    <source>
        <dbReference type="Proteomes" id="UP001356427"/>
    </source>
</evidence>
<dbReference type="EMBL" id="JAGTTL010000013">
    <property type="protein sequence ID" value="KAK6313738.1"/>
    <property type="molecule type" value="Genomic_DNA"/>
</dbReference>
<feature type="transmembrane region" description="Helical" evidence="17">
    <location>
        <begin position="649"/>
        <end position="670"/>
    </location>
</feature>
<keyword evidence="10 17" id="KW-1133">Transmembrane helix</keyword>
<comment type="subcellular location">
    <subcellularLocation>
        <location evidence="1">Cell membrane</location>
        <topology evidence="1">Single-pass type I membrane protein</topology>
    </subcellularLocation>
</comment>
<dbReference type="InterPro" id="IPR003595">
    <property type="entry name" value="Tyr_Pase_cat"/>
</dbReference>
<dbReference type="FunFam" id="3.90.190.10:FF:000033">
    <property type="entry name" value="receptor-type tyrosine-protein phosphatase C isoform X1"/>
    <property type="match status" value="1"/>
</dbReference>
<dbReference type="GO" id="GO:0004725">
    <property type="term" value="F:protein tyrosine phosphatase activity"/>
    <property type="evidence" value="ECO:0007669"/>
    <property type="project" value="UniProtKB-EC"/>
</dbReference>
<evidence type="ECO:0000256" key="3">
    <source>
        <dbReference type="ARBA" id="ARBA00022475"/>
    </source>
</evidence>
<feature type="compositionally biased region" description="Polar residues" evidence="16">
    <location>
        <begin position="28"/>
        <end position="85"/>
    </location>
</feature>
<evidence type="ECO:0000256" key="2">
    <source>
        <dbReference type="ARBA" id="ARBA00013064"/>
    </source>
</evidence>
<reference evidence="20 21" key="1">
    <citation type="submission" date="2021-04" db="EMBL/GenBank/DDBJ databases">
        <authorList>
            <person name="De Guttry C."/>
            <person name="Zahm M."/>
            <person name="Klopp C."/>
            <person name="Cabau C."/>
            <person name="Louis A."/>
            <person name="Berthelot C."/>
            <person name="Parey E."/>
            <person name="Roest Crollius H."/>
            <person name="Montfort J."/>
            <person name="Robinson-Rechavi M."/>
            <person name="Bucao C."/>
            <person name="Bouchez O."/>
            <person name="Gislard M."/>
            <person name="Lluch J."/>
            <person name="Milhes M."/>
            <person name="Lampietro C."/>
            <person name="Lopez Roques C."/>
            <person name="Donnadieu C."/>
            <person name="Braasch I."/>
            <person name="Desvignes T."/>
            <person name="Postlethwait J."/>
            <person name="Bobe J."/>
            <person name="Wedekind C."/>
            <person name="Guiguen Y."/>
        </authorList>
    </citation>
    <scope>NUCLEOTIDE SEQUENCE [LARGE SCALE GENOMIC DNA]</scope>
    <source>
        <strain evidence="20">Cs_M1</strain>
        <tissue evidence="20">Blood</tissue>
    </source>
</reference>
<evidence type="ECO:0000256" key="9">
    <source>
        <dbReference type="ARBA" id="ARBA00022912"/>
    </source>
</evidence>
<evidence type="ECO:0000259" key="19">
    <source>
        <dbReference type="PROSITE" id="PS50056"/>
    </source>
</evidence>
<dbReference type="Gene3D" id="3.90.190.10">
    <property type="entry name" value="Protein tyrosine phosphatase superfamily"/>
    <property type="match status" value="2"/>
</dbReference>
<feature type="region of interest" description="Disordered" evidence="16">
    <location>
        <begin position="1"/>
        <end position="211"/>
    </location>
</feature>
<keyword evidence="8" id="KW-0378">Hydrolase</keyword>
<dbReference type="GO" id="GO:0005886">
    <property type="term" value="C:plasma membrane"/>
    <property type="evidence" value="ECO:0007669"/>
    <property type="project" value="UniProtKB-SubCell"/>
</dbReference>
<dbReference type="PANTHER" id="PTHR19134:SF539">
    <property type="entry name" value="RECEPTOR-TYPE TYROSINE-PROTEIN PHOSPHATASE C"/>
    <property type="match status" value="1"/>
</dbReference>
<evidence type="ECO:0000256" key="1">
    <source>
        <dbReference type="ARBA" id="ARBA00004251"/>
    </source>
</evidence>
<comment type="caution">
    <text evidence="20">The sequence shown here is derived from an EMBL/GenBank/DDBJ whole genome shotgun (WGS) entry which is preliminary data.</text>
</comment>
<dbReference type="InterPro" id="IPR000387">
    <property type="entry name" value="Tyr_Pase_dom"/>
</dbReference>
<accession>A0AAN8LJA7</accession>
<feature type="compositionally biased region" description="Acidic residues" evidence="16">
    <location>
        <begin position="1068"/>
        <end position="1084"/>
    </location>
</feature>
<keyword evidence="4" id="KW-0597">Phosphoprotein</keyword>
<dbReference type="CDD" id="cd14557">
    <property type="entry name" value="R-PTPc-C-1"/>
    <property type="match status" value="1"/>
</dbReference>
<dbReference type="SMART" id="SM00194">
    <property type="entry name" value="PTPc"/>
    <property type="match status" value="2"/>
</dbReference>
<proteinExistence type="inferred from homology"/>
<comment type="similarity">
    <text evidence="13">Belongs to the protein-tyrosine phosphatase family. Receptor class 1/6 subfamily.</text>
</comment>
<keyword evidence="3" id="KW-1003">Cell membrane</keyword>
<keyword evidence="21" id="KW-1185">Reference proteome</keyword>
<dbReference type="FunFam" id="3.90.190.10:FF:000042">
    <property type="entry name" value="receptor-type tyrosine-protein phosphatase C isoform X1"/>
    <property type="match status" value="1"/>
</dbReference>
<dbReference type="InterPro" id="IPR050348">
    <property type="entry name" value="Protein-Tyr_Phosphatase"/>
</dbReference>
<dbReference type="Proteomes" id="UP001356427">
    <property type="component" value="Unassembled WGS sequence"/>
</dbReference>
<evidence type="ECO:0000256" key="10">
    <source>
        <dbReference type="ARBA" id="ARBA00022989"/>
    </source>
</evidence>
<evidence type="ECO:0000256" key="6">
    <source>
        <dbReference type="ARBA" id="ARBA00022729"/>
    </source>
</evidence>
<feature type="compositionally biased region" description="Low complexity" evidence="16">
    <location>
        <begin position="188"/>
        <end position="209"/>
    </location>
</feature>
<feature type="compositionally biased region" description="Low complexity" evidence="16">
    <location>
        <begin position="86"/>
        <end position="115"/>
    </location>
</feature>
<evidence type="ECO:0000256" key="11">
    <source>
        <dbReference type="ARBA" id="ARBA00023136"/>
    </source>
</evidence>
<keyword evidence="9" id="KW-0904">Protein phosphatase</keyword>
<dbReference type="PROSITE" id="PS50056">
    <property type="entry name" value="TYR_PHOSPHATASE_2"/>
    <property type="match status" value="2"/>
</dbReference>
<dbReference type="PANTHER" id="PTHR19134">
    <property type="entry name" value="RECEPTOR-TYPE TYROSINE-PROTEIN PHOSPHATASE"/>
    <property type="match status" value="1"/>
</dbReference>
<organism evidence="20 21">
    <name type="scientific">Coregonus suidteri</name>
    <dbReference type="NCBI Taxonomy" id="861788"/>
    <lineage>
        <taxon>Eukaryota</taxon>
        <taxon>Metazoa</taxon>
        <taxon>Chordata</taxon>
        <taxon>Craniata</taxon>
        <taxon>Vertebrata</taxon>
        <taxon>Euteleostomi</taxon>
        <taxon>Actinopterygii</taxon>
        <taxon>Neopterygii</taxon>
        <taxon>Teleostei</taxon>
        <taxon>Protacanthopterygii</taxon>
        <taxon>Salmoniformes</taxon>
        <taxon>Salmonidae</taxon>
        <taxon>Coregoninae</taxon>
        <taxon>Coregonus</taxon>
    </lineage>
</organism>
<evidence type="ECO:0000256" key="12">
    <source>
        <dbReference type="ARBA" id="ARBA00023180"/>
    </source>
</evidence>
<evidence type="ECO:0000256" key="15">
    <source>
        <dbReference type="ARBA" id="ARBA00078812"/>
    </source>
</evidence>
<dbReference type="EC" id="3.1.3.48" evidence="2"/>
<gene>
    <name evidence="20" type="ORF">J4Q44_G00151970</name>
</gene>
<evidence type="ECO:0000313" key="20">
    <source>
        <dbReference type="EMBL" id="KAK6313738.1"/>
    </source>
</evidence>
<dbReference type="Pfam" id="PF00102">
    <property type="entry name" value="Y_phosphatase"/>
    <property type="match status" value="2"/>
</dbReference>
<dbReference type="SUPFAM" id="SSF52799">
    <property type="entry name" value="(Phosphotyrosine protein) phosphatases II"/>
    <property type="match status" value="2"/>
</dbReference>
<feature type="domain" description="Tyrosine-protein phosphatase" evidence="18">
    <location>
        <begin position="1015"/>
        <end position="1295"/>
    </location>
</feature>
<dbReference type="PRINTS" id="PR00700">
    <property type="entry name" value="PRTYPHPHTASE"/>
</dbReference>
<evidence type="ECO:0000256" key="8">
    <source>
        <dbReference type="ARBA" id="ARBA00022801"/>
    </source>
</evidence>
<evidence type="ECO:0000256" key="17">
    <source>
        <dbReference type="SAM" id="Phobius"/>
    </source>
</evidence>
<feature type="domain" description="Tyrosine specific protein phosphatases" evidence="19">
    <location>
        <begin position="1206"/>
        <end position="1286"/>
    </location>
</feature>
<sequence>MQSRQDRSLAGVTATTTSSSSTVAITTKPPSTLTTILNSQTASNSTHSSLVADQENTSTDKSSSPFSTPKQPTKNANDSTESVSGPLTPNTTATTTTTTLSPPLTSLTPTSNNLTQASGQATLSNATGGSSTSDPAGTRNLTQALPTNSTSQNQALPTNSTSQTQALPTNSTSQNQALPTNTSAIHNQTSPASTPTSTTVIPTVSQTTPASTKCSYKVEPVKYGFQIVLSNLTPGTYNISYQDGSGQNMTVGHQPVNSTIEVKPLKPCSTYTVTKIQPECELKGNSTLTTWTLERDDVEEDIDCIPGSICYLSDWDVSKAIQKKVDKSHTCRNKSNALCFELRKNDFCSVVNATFAPKMCANSNFTKTKSIQVESFLRANKIDLVPPTKFPAEIQWTNKPVNCNGTLYINYTCQELNKTLNLSQLEPFTNYTCTGRINHGNRSIENTTSFWIVCDVNINVTNDEPTNSSVSLKLNMSSKKCQSSHLKDHLTYKYCCKDKKQKHKCSETKEHKCVIGGLDAFTDYDCSVQQVKYKNKTITLSQNKTATIKTAPGIPEGVNKDLTVTWTQNNAFTIKCHPLSPNPWKGNQGTYNATITGGVHEEKYSKHCFFTFEDLSYLTEFKVKIFTDNGKHQSKAIEKLIRTRYNDKALIGFLVFLIVLTSLALLFVLYKIYVLQRKKSNNNDERFELIQPSDEENLMTVEPIGSEVLLDAYKRKIADEGRLFLQEFQSIPRIFSRNTVREAKKSCNQPKNRYVDILPYDYNRVQLTTGNGETGCDYINASFIDGFKESKKYIAAQGPKDETVGDFWRMVWEQQSSIIVMVTRCEEGNRNKCAQYWPSPEREAEIFEEFVVKLNREDHCPDYIIRQLSLTNKREKSAEREVTHIQFTSWPDHGVPGEPHLLLKLRRRVNAFKNLFSGPIVIHCSAGVGRTGTYMGIDAMMEGLEAEGRVDIYGYVVKLRRQRCLMVQVEAQYILIHQALIEHNQFGETEISLAELHPTLGTLKQRDPGNEPSLLEAEFQRLPRYKNWRTFNTGINEENKKKNRYSSVIPYDYNRVLVKLEDDGSHDQDDDDDDDDSSDEEDEESTKYINATHIDGYWCQKSLIAAQGPLADTTADFWQMVFQKRVKTIVMLSDLTEGDQEFCSAYWGDEKKTFRDIEVELTATETLPAYTTRSIQLRHPKRKESQQVKQYQFLKWAGRELPEKPQDITDMIKNIKQTCGYGNSKPERILPVVVHCNDGSSRSGIFCALWNIMDSAETEKLVDVFQVAKALRKERQGMIHSLEQYQFLYDAVEGSFPVQNGEVKQPATAPAEEADYVQVVNETEAEQPASAATATQQGEAVVKEAVESTPLVAGKEAGAAAEGKEDEANEPGSPTEKTPLDGASNGPAVTLEV</sequence>
<dbReference type="CDD" id="cd14558">
    <property type="entry name" value="R-PTP-C-2"/>
    <property type="match status" value="1"/>
</dbReference>
<evidence type="ECO:0000256" key="7">
    <source>
        <dbReference type="ARBA" id="ARBA00022737"/>
    </source>
</evidence>
<evidence type="ECO:0000259" key="18">
    <source>
        <dbReference type="PROSITE" id="PS50055"/>
    </source>
</evidence>
<protein>
    <recommendedName>
        <fullName evidence="14">Receptor-type tyrosine-protein phosphatase C</fullName>
        <ecNumber evidence="2">3.1.3.48</ecNumber>
    </recommendedName>
    <alternativeName>
        <fullName evidence="15">Leukocyte common antigen</fullName>
    </alternativeName>
</protein>
<feature type="region of interest" description="Disordered" evidence="16">
    <location>
        <begin position="1324"/>
        <end position="1393"/>
    </location>
</feature>
<evidence type="ECO:0000256" key="13">
    <source>
        <dbReference type="ARBA" id="ARBA00061377"/>
    </source>
</evidence>
<feature type="domain" description="Tyrosine-protein phosphatase" evidence="18">
    <location>
        <begin position="724"/>
        <end position="983"/>
    </location>
</feature>
<feature type="region of interest" description="Disordered" evidence="16">
    <location>
        <begin position="1062"/>
        <end position="1086"/>
    </location>
</feature>
<dbReference type="PROSITE" id="PS50055">
    <property type="entry name" value="TYR_PHOSPHATASE_PTP"/>
    <property type="match status" value="2"/>
</dbReference>
<dbReference type="SMART" id="SM00404">
    <property type="entry name" value="PTPc_motif"/>
    <property type="match status" value="2"/>
</dbReference>
<keyword evidence="5 17" id="KW-0812">Transmembrane</keyword>
<dbReference type="InterPro" id="IPR029021">
    <property type="entry name" value="Prot-tyrosine_phosphatase-like"/>
</dbReference>
<keyword evidence="7" id="KW-0677">Repeat</keyword>
<dbReference type="PROSITE" id="PS00383">
    <property type="entry name" value="TYR_PHOSPHATASE_1"/>
    <property type="match status" value="2"/>
</dbReference>